<dbReference type="KEGG" id="senf:GJR95_05890"/>
<organism evidence="1 2">
    <name type="scientific">Spirosoma endbachense</name>
    <dbReference type="NCBI Taxonomy" id="2666025"/>
    <lineage>
        <taxon>Bacteria</taxon>
        <taxon>Pseudomonadati</taxon>
        <taxon>Bacteroidota</taxon>
        <taxon>Cytophagia</taxon>
        <taxon>Cytophagales</taxon>
        <taxon>Cytophagaceae</taxon>
        <taxon>Spirosoma</taxon>
    </lineage>
</organism>
<accession>A0A6P1VPE5</accession>
<dbReference type="RefSeq" id="WP_162384994.1">
    <property type="nucleotide sequence ID" value="NZ_CP045997.1"/>
</dbReference>
<proteinExistence type="predicted"/>
<dbReference type="Proteomes" id="UP000464577">
    <property type="component" value="Chromosome"/>
</dbReference>
<dbReference type="EMBL" id="CP045997">
    <property type="protein sequence ID" value="QHV94575.1"/>
    <property type="molecule type" value="Genomic_DNA"/>
</dbReference>
<evidence type="ECO:0000313" key="2">
    <source>
        <dbReference type="Proteomes" id="UP000464577"/>
    </source>
</evidence>
<evidence type="ECO:0000313" key="1">
    <source>
        <dbReference type="EMBL" id="QHV94575.1"/>
    </source>
</evidence>
<dbReference type="AlphaFoldDB" id="A0A6P1VPE5"/>
<reference evidence="1 2" key="1">
    <citation type="submission" date="2019-11" db="EMBL/GenBank/DDBJ databases">
        <title>Spirosoma endbachense sp. nov., isolated from a natural salt meadow.</title>
        <authorList>
            <person name="Rojas J."/>
            <person name="Ambika Manirajan B."/>
            <person name="Ratering S."/>
            <person name="Suarez C."/>
            <person name="Geissler-Plaum R."/>
            <person name="Schnell S."/>
        </authorList>
    </citation>
    <scope>NUCLEOTIDE SEQUENCE [LARGE SCALE GENOMIC DNA]</scope>
    <source>
        <strain evidence="1 2">I-24</strain>
    </source>
</reference>
<keyword evidence="2" id="KW-1185">Reference proteome</keyword>
<protein>
    <submittedName>
        <fullName evidence="1">Uncharacterized protein</fullName>
    </submittedName>
</protein>
<name>A0A6P1VPE5_9BACT</name>
<sequence>MTPKQTQRLIKKIADIKRALAAEKRKFGGYDDSRGLRYLPTRYYLQLGDYKGGLAYTRWFAKSFPDDIGFPDFLFEWAVLLFKGSKLDMAKAKIWQTFCANTYVLDKFVGHPIQPLPKYEWSNLAQVGFTEYFSYSHQQTDLLDFSQWLEEFMASESFTTRKARYLIIYQRLLVEEDLEIRNYLRKEADQLENAIKF</sequence>
<gene>
    <name evidence="1" type="ORF">GJR95_05890</name>
</gene>